<dbReference type="Proteomes" id="UP000729402">
    <property type="component" value="Unassembled WGS sequence"/>
</dbReference>
<dbReference type="OrthoDB" id="10266026at2759"/>
<evidence type="ECO:0000313" key="4">
    <source>
        <dbReference type="Proteomes" id="UP000729402"/>
    </source>
</evidence>
<dbReference type="AlphaFoldDB" id="A0A8J5S615"/>
<proteinExistence type="predicted"/>
<feature type="region of interest" description="Disordered" evidence="1">
    <location>
        <begin position="1"/>
        <end position="55"/>
    </location>
</feature>
<dbReference type="GO" id="GO:0048188">
    <property type="term" value="C:Set1C/COMPASS complex"/>
    <property type="evidence" value="ECO:0007669"/>
    <property type="project" value="InterPro"/>
</dbReference>
<dbReference type="EMBL" id="JAAALK010000289">
    <property type="protein sequence ID" value="KAG8050691.1"/>
    <property type="molecule type" value="Genomic_DNA"/>
</dbReference>
<feature type="compositionally biased region" description="Basic residues" evidence="1">
    <location>
        <begin position="32"/>
        <end position="41"/>
    </location>
</feature>
<dbReference type="GO" id="GO:0000976">
    <property type="term" value="F:transcription cis-regulatory region binding"/>
    <property type="evidence" value="ECO:0007669"/>
    <property type="project" value="TreeGrafter"/>
</dbReference>
<dbReference type="InterPro" id="IPR001870">
    <property type="entry name" value="B30.2/SPRY"/>
</dbReference>
<reference evidence="3" key="1">
    <citation type="journal article" date="2021" name="bioRxiv">
        <title>Whole Genome Assembly and Annotation of Northern Wild Rice, Zizania palustris L., Supports a Whole Genome Duplication in the Zizania Genus.</title>
        <authorList>
            <person name="Haas M."/>
            <person name="Kono T."/>
            <person name="Macchietto M."/>
            <person name="Millas R."/>
            <person name="McGilp L."/>
            <person name="Shao M."/>
            <person name="Duquette J."/>
            <person name="Hirsch C.N."/>
            <person name="Kimball J."/>
        </authorList>
    </citation>
    <scope>NUCLEOTIDE SEQUENCE</scope>
    <source>
        <tissue evidence="3">Fresh leaf tissue</tissue>
    </source>
</reference>
<comment type="caution">
    <text evidence="3">The sequence shown here is derived from an EMBL/GenBank/DDBJ whole genome shotgun (WGS) entry which is preliminary data.</text>
</comment>
<organism evidence="3 4">
    <name type="scientific">Zizania palustris</name>
    <name type="common">Northern wild rice</name>
    <dbReference type="NCBI Taxonomy" id="103762"/>
    <lineage>
        <taxon>Eukaryota</taxon>
        <taxon>Viridiplantae</taxon>
        <taxon>Streptophyta</taxon>
        <taxon>Embryophyta</taxon>
        <taxon>Tracheophyta</taxon>
        <taxon>Spermatophyta</taxon>
        <taxon>Magnoliopsida</taxon>
        <taxon>Liliopsida</taxon>
        <taxon>Poales</taxon>
        <taxon>Poaceae</taxon>
        <taxon>BOP clade</taxon>
        <taxon>Oryzoideae</taxon>
        <taxon>Oryzeae</taxon>
        <taxon>Zizaniinae</taxon>
        <taxon>Zizania</taxon>
    </lineage>
</organism>
<accession>A0A8J5S615</accession>
<name>A0A8J5S615_ZIZPA</name>
<dbReference type="InterPro" id="IPR037353">
    <property type="entry name" value="ASH2"/>
</dbReference>
<protein>
    <recommendedName>
        <fullName evidence="2">B30.2/SPRY domain-containing protein</fullName>
    </recommendedName>
</protein>
<reference evidence="3" key="2">
    <citation type="submission" date="2021-02" db="EMBL/GenBank/DDBJ databases">
        <authorList>
            <person name="Kimball J.A."/>
            <person name="Haas M.W."/>
            <person name="Macchietto M."/>
            <person name="Kono T."/>
            <person name="Duquette J."/>
            <person name="Shao M."/>
        </authorList>
    </citation>
    <scope>NUCLEOTIDE SEQUENCE</scope>
    <source>
        <tissue evidence="3">Fresh leaf tissue</tissue>
    </source>
</reference>
<keyword evidence="4" id="KW-1185">Reference proteome</keyword>
<dbReference type="PROSITE" id="PS50188">
    <property type="entry name" value="B302_SPRY"/>
    <property type="match status" value="1"/>
</dbReference>
<dbReference type="PANTHER" id="PTHR10598:SF0">
    <property type="entry name" value="SET1_ASH2 HISTONE METHYLTRANSFERASE COMPLEX SUBUNIT ASH2"/>
    <property type="match status" value="1"/>
</dbReference>
<gene>
    <name evidence="3" type="ORF">GUJ93_ZPchr0009g208</name>
</gene>
<dbReference type="PANTHER" id="PTHR10598">
    <property type="entry name" value="SET1/ASH2 HISTONE METHYLTRANSFERASE COMPLEX SUBUNIT ASH2"/>
    <property type="match status" value="1"/>
</dbReference>
<sequence length="246" mass="26978">MKHMTFAAPVQPTKKSKKNNSNSVWTRPASCKGKKKGKHPTKAIAGGNSVDPGGIIPKPSIGEDEFVLNPSTRHAASRSSAAMTPDWPVLLSRVFKSDRIEISDDRLTAGSTKGYRMVRATRGVAFGAWYFEVKVLHLGPNGHTRLGCADVPPTMLTSTHSLATMCLVSDTATWMVATCNVHKACLRTKYSDQGYGEGDVVGFYIHLPYGELYEPKQPFLVHYKGLPFHAEAPKLRRCPIPIPVPY</sequence>
<feature type="domain" description="B30.2/SPRY" evidence="2">
    <location>
        <begin position="69"/>
        <end position="246"/>
    </location>
</feature>
<dbReference type="CDD" id="cd12872">
    <property type="entry name" value="SPRY_Ash2"/>
    <property type="match status" value="1"/>
</dbReference>
<evidence type="ECO:0000313" key="3">
    <source>
        <dbReference type="EMBL" id="KAG8050691.1"/>
    </source>
</evidence>
<evidence type="ECO:0000256" key="1">
    <source>
        <dbReference type="SAM" id="MobiDB-lite"/>
    </source>
</evidence>
<evidence type="ECO:0000259" key="2">
    <source>
        <dbReference type="PROSITE" id="PS50188"/>
    </source>
</evidence>